<dbReference type="GO" id="GO:0016887">
    <property type="term" value="F:ATP hydrolysis activity"/>
    <property type="evidence" value="ECO:0007669"/>
    <property type="project" value="InterPro"/>
</dbReference>
<dbReference type="InterPro" id="IPR027417">
    <property type="entry name" value="P-loop_NTPase"/>
</dbReference>
<dbReference type="AlphaFoldDB" id="A0A1B2F4I1"/>
<organism evidence="2">
    <name type="scientific">Pseudomonas putida</name>
    <name type="common">Arthrobacter siderocapsulatus</name>
    <dbReference type="NCBI Taxonomy" id="303"/>
    <lineage>
        <taxon>Bacteria</taxon>
        <taxon>Pseudomonadati</taxon>
        <taxon>Pseudomonadota</taxon>
        <taxon>Gammaproteobacteria</taxon>
        <taxon>Pseudomonadales</taxon>
        <taxon>Pseudomonadaceae</taxon>
        <taxon>Pseudomonas</taxon>
    </lineage>
</organism>
<dbReference type="CDD" id="cd00267">
    <property type="entry name" value="ABC_ATPase"/>
    <property type="match status" value="1"/>
</dbReference>
<dbReference type="GO" id="GO:0005524">
    <property type="term" value="F:ATP binding"/>
    <property type="evidence" value="ECO:0007669"/>
    <property type="project" value="InterPro"/>
</dbReference>
<dbReference type="Pfam" id="PF13304">
    <property type="entry name" value="AAA_21"/>
    <property type="match status" value="1"/>
</dbReference>
<evidence type="ECO:0000313" key="2">
    <source>
        <dbReference type="EMBL" id="ANY87077.1"/>
    </source>
</evidence>
<sequence length="574" mass="65032">MKVIYNGRPSRRTNALPAGTEDILELLSNDWNDFGYETTFIVSCRIGGERIELAPVRILVDGIKNTRRYFDNLLSENWDGHFPIPHVNYISIPGEIAFYEQLQGALSKGGALEVADLLRDASYLVHIKDSTEVQKLIRSAGFKDSLQRERGSIESFSDGWKVLDQSSITAIDIPFEFKDVFNNQSSLSLKFSKDTTGLPREINVLIGANGTGKSQFLHQMVDAWLADGRKERRRHNDMPESISRLIVASYSPFELFPVDMEESKVRDRDAYKYFGLRGRFASRPANESKQVSNSSVSLSREIPKKDTVRSMLDCVADDQRYRHIKHWGQKVRTATRVLQAAIDFDEIALKVKPRVNSDDLVSDGDVEEPFKVITTRARETKFAVISPSTIQMWDSDVLAKSIDKDFGLAFVKGEKVLALSSGQRLFAYLVINLLGAIKRNSLILIDEPELFLHPSLEVQLVDMLKQILDKFNSRAVLATHSVSIVREMPSDCVHVLERTEDKLVVKNPPFQTFGGDVQRIASYVFGDKSVSKPFEQWISKRLESMTADELIKSLKGHINEELIIQIHSMEAEQW</sequence>
<gene>
    <name evidence="2" type="ORF">IEC33019_1511</name>
</gene>
<dbReference type="EMBL" id="CP016634">
    <property type="protein sequence ID" value="ANY87077.1"/>
    <property type="molecule type" value="Genomic_DNA"/>
</dbReference>
<name>A0A1B2F4I1_PSEPU</name>
<feature type="domain" description="ATPase AAA-type core" evidence="1">
    <location>
        <begin position="202"/>
        <end position="485"/>
    </location>
</feature>
<dbReference type="SUPFAM" id="SSF52540">
    <property type="entry name" value="P-loop containing nucleoside triphosphate hydrolases"/>
    <property type="match status" value="1"/>
</dbReference>
<dbReference type="PANTHER" id="PTHR43581">
    <property type="entry name" value="ATP/GTP PHOSPHATASE"/>
    <property type="match status" value="1"/>
</dbReference>
<dbReference type="Gene3D" id="3.40.50.300">
    <property type="entry name" value="P-loop containing nucleotide triphosphate hydrolases"/>
    <property type="match status" value="1"/>
</dbReference>
<proteinExistence type="predicted"/>
<dbReference type="InterPro" id="IPR051396">
    <property type="entry name" value="Bact_Antivir_Def_Nuclease"/>
</dbReference>
<protein>
    <recommendedName>
        <fullName evidence="1">ATPase AAA-type core domain-containing protein</fullName>
    </recommendedName>
</protein>
<dbReference type="InterPro" id="IPR003959">
    <property type="entry name" value="ATPase_AAA_core"/>
</dbReference>
<dbReference type="PANTHER" id="PTHR43581:SF2">
    <property type="entry name" value="EXCINUCLEASE ATPASE SUBUNIT"/>
    <property type="match status" value="1"/>
</dbReference>
<evidence type="ECO:0000259" key="1">
    <source>
        <dbReference type="Pfam" id="PF13304"/>
    </source>
</evidence>
<reference evidence="2" key="1">
    <citation type="submission" date="2016-07" db="EMBL/GenBank/DDBJ databases">
        <title>New class B carbapenemase carried by novel plasmid in Pseudomonas putida enviromental strain in eastern Amazonia.</title>
        <authorList>
            <person name="Souza C.O."/>
            <person name="Lima K.V."/>
            <person name="Brasiliense D.M."/>
            <person name="Perez-Chaparro P.J."/>
            <person name="Mamizuka E.M."/>
            <person name="Lima M.O."/>
            <person name="Lima L.N."/>
            <person name="McCulloch J.A."/>
        </authorList>
    </citation>
    <scope>NUCLEOTIDE SEQUENCE [LARGE SCALE GENOMIC DNA]</scope>
    <source>
        <strain evidence="2">IEC33019</strain>
    </source>
</reference>
<dbReference type="RefSeq" id="WP_070094544.1">
    <property type="nucleotide sequence ID" value="NZ_CP016634.1"/>
</dbReference>
<accession>A0A1B2F4I1</accession>